<dbReference type="SUPFAM" id="SSF81321">
    <property type="entry name" value="Family A G protein-coupled receptor-like"/>
    <property type="match status" value="1"/>
</dbReference>
<proteinExistence type="predicted"/>
<sequence length="88" mass="9865">MDRGRVQAGWISWFGNSIVLFVLYRQRASLQPTDYLTFNLAVSDASISVFGYSRGIMEIFNVFQDSNYIISSIWTCQVLTGSKGSLLG</sequence>
<organism evidence="1 2">
    <name type="scientific">Ilyodon furcidens</name>
    <name type="common">goldbreast splitfin</name>
    <dbReference type="NCBI Taxonomy" id="33524"/>
    <lineage>
        <taxon>Eukaryota</taxon>
        <taxon>Metazoa</taxon>
        <taxon>Chordata</taxon>
        <taxon>Craniata</taxon>
        <taxon>Vertebrata</taxon>
        <taxon>Euteleostomi</taxon>
        <taxon>Actinopterygii</taxon>
        <taxon>Neopterygii</taxon>
        <taxon>Teleostei</taxon>
        <taxon>Neoteleostei</taxon>
        <taxon>Acanthomorphata</taxon>
        <taxon>Ovalentaria</taxon>
        <taxon>Atherinomorphae</taxon>
        <taxon>Cyprinodontiformes</taxon>
        <taxon>Goodeidae</taxon>
        <taxon>Ilyodon</taxon>
    </lineage>
</organism>
<comment type="caution">
    <text evidence="1">The sequence shown here is derived from an EMBL/GenBank/DDBJ whole genome shotgun (WGS) entry which is preliminary data.</text>
</comment>
<dbReference type="Proteomes" id="UP001482620">
    <property type="component" value="Unassembled WGS sequence"/>
</dbReference>
<dbReference type="EMBL" id="JAHRIQ010003729">
    <property type="protein sequence ID" value="MEQ2222588.1"/>
    <property type="molecule type" value="Genomic_DNA"/>
</dbReference>
<evidence type="ECO:0000313" key="2">
    <source>
        <dbReference type="Proteomes" id="UP001482620"/>
    </source>
</evidence>
<reference evidence="1 2" key="1">
    <citation type="submission" date="2021-06" db="EMBL/GenBank/DDBJ databases">
        <authorList>
            <person name="Palmer J.M."/>
        </authorList>
    </citation>
    <scope>NUCLEOTIDE SEQUENCE [LARGE SCALE GENOMIC DNA]</scope>
    <source>
        <strain evidence="2">if_2019</strain>
        <tissue evidence="1">Muscle</tissue>
    </source>
</reference>
<name>A0ABV0SPT6_9TELE</name>
<evidence type="ECO:0000313" key="1">
    <source>
        <dbReference type="EMBL" id="MEQ2222588.1"/>
    </source>
</evidence>
<keyword evidence="2" id="KW-1185">Reference proteome</keyword>
<protein>
    <submittedName>
        <fullName evidence="1">Uncharacterized protein</fullName>
    </submittedName>
</protein>
<dbReference type="Gene3D" id="1.20.1070.10">
    <property type="entry name" value="Rhodopsin 7-helix transmembrane proteins"/>
    <property type="match status" value="1"/>
</dbReference>
<accession>A0ABV0SPT6</accession>
<gene>
    <name evidence="1" type="ORF">ILYODFUR_027873</name>
</gene>